<organism evidence="2">
    <name type="scientific">Hadrurus spadix</name>
    <dbReference type="NCBI Taxonomy" id="141984"/>
    <lineage>
        <taxon>Eukaryota</taxon>
        <taxon>Metazoa</taxon>
        <taxon>Ecdysozoa</taxon>
        <taxon>Arthropoda</taxon>
        <taxon>Chelicerata</taxon>
        <taxon>Arachnida</taxon>
        <taxon>Scorpiones</taxon>
        <taxon>Iurida</taxon>
        <taxon>Iuroidea</taxon>
        <taxon>Hadrurus</taxon>
    </lineage>
</organism>
<evidence type="ECO:0000313" key="2">
    <source>
        <dbReference type="EMBL" id="JAV47685.1"/>
    </source>
</evidence>
<dbReference type="EMBL" id="GFAH01000704">
    <property type="protein sequence ID" value="JAV47685.1"/>
    <property type="molecule type" value="Transcribed_RNA"/>
</dbReference>
<proteinExistence type="predicted"/>
<sequence length="130" mass="15281">MKEMLFVLFSIMFVTHFYDKVLSQSLNEDHWKFICGASRETVAKLLSCYFEKESEDMIEKYKRLEQCMQMPQIDIVETFCRRDTTLSNEERENLMSCLAVDFTSSKMPKSADPMVGCVENMPGFRKKMQV</sequence>
<dbReference type="AlphaFoldDB" id="A0A1W7R986"/>
<feature type="chain" id="PRO_5012325949" evidence="1">
    <location>
        <begin position="24"/>
        <end position="130"/>
    </location>
</feature>
<name>A0A1W7R986_9SCOR</name>
<keyword evidence="1" id="KW-0732">Signal</keyword>
<reference evidence="2" key="1">
    <citation type="submission" date="2016-11" db="EMBL/GenBank/DDBJ databases">
        <title>Venom-gland transcriptomics and venom proteomics of the black-back scorpion (Hadrurus spadix) reveal detectability challenges and an unexplored realm of animal toxin diversity.</title>
        <authorList>
            <person name="Rokyta D.R."/>
            <person name="Ward M.J."/>
        </authorList>
    </citation>
    <scope>NUCLEOTIDE SEQUENCE</scope>
    <source>
        <tissue evidence="2">Venom gland</tissue>
    </source>
</reference>
<protein>
    <submittedName>
        <fullName evidence="2">Venom protein</fullName>
    </submittedName>
</protein>
<accession>A0A1W7R986</accession>
<feature type="signal peptide" evidence="1">
    <location>
        <begin position="1"/>
        <end position="23"/>
    </location>
</feature>
<evidence type="ECO:0000256" key="1">
    <source>
        <dbReference type="SAM" id="SignalP"/>
    </source>
</evidence>